<dbReference type="OrthoDB" id="344165at2759"/>
<keyword evidence="1" id="KW-0472">Membrane</keyword>
<feature type="domain" description="Tim10-like" evidence="2">
    <location>
        <begin position="14"/>
        <end position="75"/>
    </location>
</feature>
<keyword evidence="1" id="KW-0999">Mitochondrion inner membrane</keyword>
<keyword evidence="1" id="KW-1015">Disulfide bond</keyword>
<dbReference type="GO" id="GO:0015031">
    <property type="term" value="P:protein transport"/>
    <property type="evidence" value="ECO:0007669"/>
    <property type="project" value="UniProtKB-KW"/>
</dbReference>
<name>A0A813M707_9BILA</name>
<proteinExistence type="inferred from homology"/>
<comment type="subunit">
    <text evidence="1">Heterohexamer.</text>
</comment>
<dbReference type="InterPro" id="IPR035427">
    <property type="entry name" value="Tim10-like_dom_sf"/>
</dbReference>
<comment type="domain">
    <text evidence="1">The twin CX3C motif contains 4 conserved Cys residues that form 2 disulfide bonds in the mitochondrial intermembrane space.</text>
</comment>
<evidence type="ECO:0000313" key="3">
    <source>
        <dbReference type="EMBL" id="CAF0712404.1"/>
    </source>
</evidence>
<protein>
    <recommendedName>
        <fullName evidence="1">Mitochondrial import inner membrane translocase subunit</fullName>
    </recommendedName>
</protein>
<dbReference type="InterPro" id="IPR004217">
    <property type="entry name" value="Tim10-like"/>
</dbReference>
<reference evidence="3" key="1">
    <citation type="submission" date="2021-02" db="EMBL/GenBank/DDBJ databases">
        <authorList>
            <person name="Nowell W R."/>
        </authorList>
    </citation>
    <scope>NUCLEOTIDE SEQUENCE</scope>
    <source>
        <strain evidence="3">Ploen Becks lab</strain>
    </source>
</reference>
<keyword evidence="1" id="KW-0653">Protein transport</keyword>
<keyword evidence="1" id="KW-0496">Mitochondrion</keyword>
<dbReference type="SUPFAM" id="SSF144122">
    <property type="entry name" value="Tim10-like"/>
    <property type="match status" value="1"/>
</dbReference>
<evidence type="ECO:0000259" key="2">
    <source>
        <dbReference type="Pfam" id="PF02953"/>
    </source>
</evidence>
<comment type="similarity">
    <text evidence="1">Belongs to the small Tim family.</text>
</comment>
<keyword evidence="1" id="KW-0143">Chaperone</keyword>
<keyword evidence="1" id="KW-0813">Transport</keyword>
<organism evidence="3 4">
    <name type="scientific">Brachionus calyciflorus</name>
    <dbReference type="NCBI Taxonomy" id="104777"/>
    <lineage>
        <taxon>Eukaryota</taxon>
        <taxon>Metazoa</taxon>
        <taxon>Spiralia</taxon>
        <taxon>Gnathifera</taxon>
        <taxon>Rotifera</taxon>
        <taxon>Eurotatoria</taxon>
        <taxon>Monogononta</taxon>
        <taxon>Pseudotrocha</taxon>
        <taxon>Ploima</taxon>
        <taxon>Brachionidae</taxon>
        <taxon>Brachionus</taxon>
    </lineage>
</organism>
<dbReference type="Pfam" id="PF02953">
    <property type="entry name" value="zf-Tim10_DDP"/>
    <property type="match status" value="1"/>
</dbReference>
<comment type="caution">
    <text evidence="3">The sequence shown here is derived from an EMBL/GenBank/DDBJ whole genome shotgun (WGS) entry which is preliminary data.</text>
</comment>
<evidence type="ECO:0000313" key="4">
    <source>
        <dbReference type="Proteomes" id="UP000663879"/>
    </source>
</evidence>
<sequence>MDKLLETDPELARFVAEMEQTSRMKKTTEKLTLECWDLCITNPNVSRFDSKTESCLVNCVERFIDSSTYLVKEFSNKSQSVSSSSDFADSEMIIDDKFTLSPEPKLNEQEKKSSGFKFW</sequence>
<evidence type="ECO:0000256" key="1">
    <source>
        <dbReference type="RuleBase" id="RU367043"/>
    </source>
</evidence>
<dbReference type="GO" id="GO:0005743">
    <property type="term" value="C:mitochondrial inner membrane"/>
    <property type="evidence" value="ECO:0007669"/>
    <property type="project" value="UniProtKB-SubCell"/>
</dbReference>
<comment type="subcellular location">
    <subcellularLocation>
        <location evidence="1">Mitochondrion inner membrane</location>
        <topology evidence="1">Peripheral membrane protein</topology>
        <orientation evidence="1">Intermembrane side</orientation>
    </subcellularLocation>
</comment>
<accession>A0A813M707</accession>
<keyword evidence="4" id="KW-1185">Reference proteome</keyword>
<dbReference type="EMBL" id="CAJNOC010000073">
    <property type="protein sequence ID" value="CAF0712404.1"/>
    <property type="molecule type" value="Genomic_DNA"/>
</dbReference>
<dbReference type="Proteomes" id="UP000663879">
    <property type="component" value="Unassembled WGS sequence"/>
</dbReference>
<gene>
    <name evidence="3" type="ORF">OXX778_LOCUS1213</name>
</gene>
<comment type="function">
    <text evidence="1">Mitochondrial intermembrane chaperone that participates in the import and insertion of some multi-pass transmembrane proteins into the mitochondrial inner membrane. Also required for the transfer of beta-barrel precursors from the TOM complex to the sorting and assembly machinery (SAM complex) of the outer membrane. Acts as a chaperone-like protein that protects the hydrophobic precursors from aggregation and guide them through the mitochondrial intermembrane space.</text>
</comment>
<dbReference type="AlphaFoldDB" id="A0A813M707"/>
<dbReference type="Gene3D" id="1.10.287.810">
    <property type="entry name" value="Mitochondrial import inner membrane translocase subunit tim13 like domains"/>
    <property type="match status" value="1"/>
</dbReference>
<keyword evidence="1" id="KW-0811">Translocation</keyword>